<dbReference type="PIRSF" id="PIRSF006809">
    <property type="entry name" value="GTP-binding_hflX_prd"/>
    <property type="match status" value="1"/>
</dbReference>
<dbReference type="PRINTS" id="PR00326">
    <property type="entry name" value="GTP1OBG"/>
</dbReference>
<dbReference type="Gene3D" id="3.40.50.11060">
    <property type="entry name" value="GTPase HflX, N-terminal domain"/>
    <property type="match status" value="1"/>
</dbReference>
<feature type="binding site" evidence="2">
    <location>
        <position position="255"/>
    </location>
    <ligand>
        <name>Mg(2+)</name>
        <dbReference type="ChEBI" id="CHEBI:18420"/>
    </ligand>
</feature>
<dbReference type="PROSITE" id="PS51705">
    <property type="entry name" value="G_HFLX"/>
    <property type="match status" value="1"/>
</dbReference>
<dbReference type="PANTHER" id="PTHR10229:SF0">
    <property type="entry name" value="GTP-BINDING PROTEIN 6-RELATED"/>
    <property type="match status" value="1"/>
</dbReference>
<dbReference type="Gene3D" id="3.40.50.300">
    <property type="entry name" value="P-loop containing nucleotide triphosphate hydrolases"/>
    <property type="match status" value="1"/>
</dbReference>
<feature type="region of interest" description="Disordered" evidence="3">
    <location>
        <begin position="185"/>
        <end position="210"/>
    </location>
</feature>
<dbReference type="GO" id="GO:0005525">
    <property type="term" value="F:GTP binding"/>
    <property type="evidence" value="ECO:0007669"/>
    <property type="project" value="UniProtKB-KW"/>
</dbReference>
<proteinExistence type="predicted"/>
<dbReference type="InterPro" id="IPR006073">
    <property type="entry name" value="GTP-bd"/>
</dbReference>
<evidence type="ECO:0000256" key="2">
    <source>
        <dbReference type="PIRSR" id="PIRSR006809-2"/>
    </source>
</evidence>
<dbReference type="GO" id="GO:0005737">
    <property type="term" value="C:cytoplasm"/>
    <property type="evidence" value="ECO:0007669"/>
    <property type="project" value="TreeGrafter"/>
</dbReference>
<dbReference type="NCBIfam" id="TIGR03156">
    <property type="entry name" value="GTP_HflX"/>
    <property type="match status" value="1"/>
</dbReference>
<evidence type="ECO:0000313" key="5">
    <source>
        <dbReference type="EMBL" id="CAE0366413.1"/>
    </source>
</evidence>
<keyword evidence="2" id="KW-0460">Magnesium</keyword>
<comment type="cofactor">
    <cofactor evidence="2">
        <name>Mg(2+)</name>
        <dbReference type="ChEBI" id="CHEBI:18420"/>
    </cofactor>
</comment>
<organism evidence="5">
    <name type="scientific">Aureoumbra lagunensis</name>
    <dbReference type="NCBI Taxonomy" id="44058"/>
    <lineage>
        <taxon>Eukaryota</taxon>
        <taxon>Sar</taxon>
        <taxon>Stramenopiles</taxon>
        <taxon>Ochrophyta</taxon>
        <taxon>Pelagophyceae</taxon>
        <taxon>Pelagomonadales</taxon>
        <taxon>Aureoumbra</taxon>
    </lineage>
</organism>
<gene>
    <name evidence="5" type="ORF">ALAG00032_LOCUS7157</name>
</gene>
<feature type="binding site" evidence="1">
    <location>
        <begin position="302"/>
        <end position="305"/>
    </location>
    <ligand>
        <name>GTP</name>
        <dbReference type="ChEBI" id="CHEBI:37565"/>
    </ligand>
</feature>
<reference evidence="5" key="1">
    <citation type="submission" date="2021-01" db="EMBL/GenBank/DDBJ databases">
        <authorList>
            <person name="Corre E."/>
            <person name="Pelletier E."/>
            <person name="Niang G."/>
            <person name="Scheremetjew M."/>
            <person name="Finn R."/>
            <person name="Kale V."/>
            <person name="Holt S."/>
            <person name="Cochrane G."/>
            <person name="Meng A."/>
            <person name="Brown T."/>
            <person name="Cohen L."/>
        </authorList>
    </citation>
    <scope>NUCLEOTIDE SEQUENCE</scope>
    <source>
        <strain evidence="5">CCMP1510</strain>
    </source>
</reference>
<dbReference type="PANTHER" id="PTHR10229">
    <property type="entry name" value="GTP-BINDING PROTEIN HFLX"/>
    <property type="match status" value="1"/>
</dbReference>
<evidence type="ECO:0000256" key="1">
    <source>
        <dbReference type="PIRSR" id="PIRSR006809-1"/>
    </source>
</evidence>
<dbReference type="EMBL" id="HBIJ01010423">
    <property type="protein sequence ID" value="CAE0366413.1"/>
    <property type="molecule type" value="Transcribed_RNA"/>
</dbReference>
<dbReference type="InterPro" id="IPR042108">
    <property type="entry name" value="GTPase_HflX_N_sf"/>
</dbReference>
<evidence type="ECO:0000259" key="4">
    <source>
        <dbReference type="PROSITE" id="PS51705"/>
    </source>
</evidence>
<sequence length="499" mass="55468">MEELVQLSEAAGLDIVSQVRVRLAKDVETREECLVEEVETIKNALWKQIRHREFESGEILIVFDEELSPKQHANLEKLCQLVRKSQPATKKQAAMARQARAFELDYDKYAEKQELRRRRRQGGDNDGRQSLDEVIIRVADRTAIVLDLFVRQATSAEGRLQAALATTLYQMPRLSLLRGGPSLQPMGSGLSQLGSTKVERRATMERDKKSLQARAARLRDKINALRKHRERTRDRRQKSGTPTIALVGYFNSGKSSLFRALCTEDQSHSVIVDDRPFATLDPRTRRIQIGTPDAATTALLVDTVGFVAKLPTQVSAAFRATLEEVRAADILVHVLDASVSPQVARRRASIVEKELSSLLGDFPLPRIIFYNKLDAMPSAAADSLRRKAISRSTKNRKKFPDIVLGSCHTGEGIQELRNALAFTLYADLASIVLSIPHVCAYECASQVAELRVRGLITAETVDANATYIEAKSPFDLAAKLRPYSVSSSSITNLHGTDIA</sequence>
<feature type="binding site" evidence="1">
    <location>
        <begin position="248"/>
        <end position="255"/>
    </location>
    <ligand>
        <name>GTP</name>
        <dbReference type="ChEBI" id="CHEBI:37565"/>
    </ligand>
</feature>
<dbReference type="CDD" id="cd01878">
    <property type="entry name" value="HflX"/>
    <property type="match status" value="1"/>
</dbReference>
<feature type="compositionally biased region" description="Basic and acidic residues" evidence="3">
    <location>
        <begin position="197"/>
        <end position="210"/>
    </location>
</feature>
<feature type="binding site" evidence="2">
    <location>
        <position position="279"/>
    </location>
    <ligand>
        <name>Mg(2+)</name>
        <dbReference type="ChEBI" id="CHEBI:18420"/>
    </ligand>
</feature>
<dbReference type="Pfam" id="PF01926">
    <property type="entry name" value="MMR_HSR1"/>
    <property type="match status" value="1"/>
</dbReference>
<name>A0A7S3NKN9_9STRA</name>
<dbReference type="GO" id="GO:0046872">
    <property type="term" value="F:metal ion binding"/>
    <property type="evidence" value="ECO:0007669"/>
    <property type="project" value="UniProtKB-KW"/>
</dbReference>
<feature type="domain" description="Hflx-type G" evidence="4">
    <location>
        <begin position="242"/>
        <end position="428"/>
    </location>
</feature>
<dbReference type="GO" id="GO:0043022">
    <property type="term" value="F:ribosome binding"/>
    <property type="evidence" value="ECO:0007669"/>
    <property type="project" value="TreeGrafter"/>
</dbReference>
<dbReference type="InterPro" id="IPR030394">
    <property type="entry name" value="G_HFLX_dom"/>
</dbReference>
<dbReference type="InterPro" id="IPR016496">
    <property type="entry name" value="GTPase_HflX"/>
</dbReference>
<protein>
    <recommendedName>
        <fullName evidence="4">Hflx-type G domain-containing protein</fullName>
    </recommendedName>
</protein>
<keyword evidence="1" id="KW-0342">GTP-binding</keyword>
<feature type="binding site" evidence="1">
    <location>
        <begin position="277"/>
        <end position="281"/>
    </location>
    <ligand>
        <name>GTP</name>
        <dbReference type="ChEBI" id="CHEBI:37565"/>
    </ligand>
</feature>
<dbReference type="Pfam" id="PF16360">
    <property type="entry name" value="GTP-bdg_M"/>
    <property type="match status" value="1"/>
</dbReference>
<dbReference type="InterPro" id="IPR027417">
    <property type="entry name" value="P-loop_NTPase"/>
</dbReference>
<accession>A0A7S3NKN9</accession>
<keyword evidence="1" id="KW-0547">Nucleotide-binding</keyword>
<feature type="binding site" evidence="1">
    <location>
        <begin position="406"/>
        <end position="408"/>
    </location>
    <ligand>
        <name>GTP</name>
        <dbReference type="ChEBI" id="CHEBI:37565"/>
    </ligand>
</feature>
<feature type="binding site" evidence="1">
    <location>
        <begin position="371"/>
        <end position="374"/>
    </location>
    <ligand>
        <name>GTP</name>
        <dbReference type="ChEBI" id="CHEBI:37565"/>
    </ligand>
</feature>
<evidence type="ECO:0000256" key="3">
    <source>
        <dbReference type="SAM" id="MobiDB-lite"/>
    </source>
</evidence>
<dbReference type="InterPro" id="IPR032305">
    <property type="entry name" value="GTP-bd_M"/>
</dbReference>
<dbReference type="SUPFAM" id="SSF52540">
    <property type="entry name" value="P-loop containing nucleoside triphosphate hydrolases"/>
    <property type="match status" value="1"/>
</dbReference>
<keyword evidence="2" id="KW-0479">Metal-binding</keyword>
<dbReference type="AlphaFoldDB" id="A0A7S3NKN9"/>